<dbReference type="RefSeq" id="WP_067971387.1">
    <property type="nucleotide sequence ID" value="NZ_CAJHKM010000003.1"/>
</dbReference>
<reference evidence="1 2" key="1">
    <citation type="journal article" date="2016" name="Genome Announc.">
        <title>Complete Genome Sequences of Aerococcus christensenii CCUG 28831T, Aerococcus sanguinicola CCUG 43001T, Aerococcus urinae CCUG 36881T, Aerococcus urinaeequi CCUG 28094T, Aerococcus urinaehominis CCUG 42038 BT, and Aerococcus viridans CCUG 4311T.</title>
        <authorList>
            <person name="Carkaci D."/>
            <person name="Dargis R."/>
            <person name="Nielsen X.C."/>
            <person name="Skovgaard O."/>
            <person name="Fuursted K."/>
            <person name="Christensen J.J."/>
        </authorList>
    </citation>
    <scope>NUCLEOTIDE SEQUENCE [LARGE SCALE GENOMIC DNA]</scope>
    <source>
        <strain evidence="1 2">CCUG43001</strain>
    </source>
</reference>
<dbReference type="Proteomes" id="UP000069912">
    <property type="component" value="Chromosome"/>
</dbReference>
<protein>
    <submittedName>
        <fullName evidence="1">Uncharacterized protein</fullName>
    </submittedName>
</protein>
<name>A0A0X8FB32_9LACT</name>
<dbReference type="KEGG" id="asan:AWM72_00075"/>
<keyword evidence="2" id="KW-1185">Reference proteome</keyword>
<organism evidence="1 2">
    <name type="scientific">Aerococcus sanguinicola</name>
    <dbReference type="NCBI Taxonomy" id="119206"/>
    <lineage>
        <taxon>Bacteria</taxon>
        <taxon>Bacillati</taxon>
        <taxon>Bacillota</taxon>
        <taxon>Bacilli</taxon>
        <taxon>Lactobacillales</taxon>
        <taxon>Aerococcaceae</taxon>
        <taxon>Aerococcus</taxon>
    </lineage>
</organism>
<proteinExistence type="predicted"/>
<dbReference type="AlphaFoldDB" id="A0A0X8FB32"/>
<evidence type="ECO:0000313" key="2">
    <source>
        <dbReference type="Proteomes" id="UP000069912"/>
    </source>
</evidence>
<reference evidence="2" key="2">
    <citation type="submission" date="2016-01" db="EMBL/GenBank/DDBJ databases">
        <title>Six Aerococcus type strain genome sequencing and assembly using PacBio and Illumina Hiseq.</title>
        <authorList>
            <person name="Carkaci D."/>
            <person name="Dargis R."/>
            <person name="Nielsen X.C."/>
            <person name="Skovgaard O."/>
            <person name="Fuursted K."/>
            <person name="Christensen J.J."/>
        </authorList>
    </citation>
    <scope>NUCLEOTIDE SEQUENCE [LARGE SCALE GENOMIC DNA]</scope>
    <source>
        <strain evidence="2">CCUG43001</strain>
    </source>
</reference>
<dbReference type="GeneID" id="92902469"/>
<sequence length="68" mass="7832">MNDIYQVKTIRNTSMVNSFLENGWILLHIGDISSEKEPLTLTKDIVFVVGATKEIYDRYPDIPSDLSW</sequence>
<dbReference type="EMBL" id="CP014160">
    <property type="protein sequence ID" value="AMB93277.1"/>
    <property type="molecule type" value="Genomic_DNA"/>
</dbReference>
<evidence type="ECO:0000313" key="1">
    <source>
        <dbReference type="EMBL" id="AMB93277.1"/>
    </source>
</evidence>
<accession>A0A0X8FB32</accession>
<gene>
    <name evidence="1" type="ORF">AWM72_00075</name>
</gene>